<evidence type="ECO:0000313" key="2">
    <source>
        <dbReference type="EMBL" id="KAK6784530.1"/>
    </source>
</evidence>
<sequence>MELLSLGTFIGLLGLKIIFVIEMIFGNSDWVNNLKWSIGGRVSTPSIFLFITASLSLCLMLWLAATPLKYASSRFDAHSFLKTPMREPYSECNQLGVSNTMFDLVEGYSQKQEGAFHVEKSLVSHPDLSTKDTDQLLHESLLDFEKVHHLATIDESKSETTFSAPAVYHPEVFVSARGSSGVKSVCNEVSGVGN</sequence>
<name>A0AAN8TC96_SOLBU</name>
<keyword evidence="1" id="KW-1133">Transmembrane helix</keyword>
<keyword evidence="1" id="KW-0472">Membrane</keyword>
<protein>
    <submittedName>
        <fullName evidence="2">Uncharacterized protein</fullName>
    </submittedName>
</protein>
<keyword evidence="3" id="KW-1185">Reference proteome</keyword>
<dbReference type="Proteomes" id="UP001371456">
    <property type="component" value="Unassembled WGS sequence"/>
</dbReference>
<accession>A0AAN8TC96</accession>
<dbReference type="AlphaFoldDB" id="A0AAN8TC96"/>
<keyword evidence="1" id="KW-0812">Transmembrane</keyword>
<evidence type="ECO:0000256" key="1">
    <source>
        <dbReference type="SAM" id="Phobius"/>
    </source>
</evidence>
<reference evidence="2 3" key="1">
    <citation type="submission" date="2024-02" db="EMBL/GenBank/DDBJ databases">
        <title>de novo genome assembly of Solanum bulbocastanum strain 11H21.</title>
        <authorList>
            <person name="Hosaka A.J."/>
        </authorList>
    </citation>
    <scope>NUCLEOTIDE SEQUENCE [LARGE SCALE GENOMIC DNA]</scope>
    <source>
        <tissue evidence="2">Young leaves</tissue>
    </source>
</reference>
<evidence type="ECO:0000313" key="3">
    <source>
        <dbReference type="Proteomes" id="UP001371456"/>
    </source>
</evidence>
<organism evidence="2 3">
    <name type="scientific">Solanum bulbocastanum</name>
    <name type="common">Wild potato</name>
    <dbReference type="NCBI Taxonomy" id="147425"/>
    <lineage>
        <taxon>Eukaryota</taxon>
        <taxon>Viridiplantae</taxon>
        <taxon>Streptophyta</taxon>
        <taxon>Embryophyta</taxon>
        <taxon>Tracheophyta</taxon>
        <taxon>Spermatophyta</taxon>
        <taxon>Magnoliopsida</taxon>
        <taxon>eudicotyledons</taxon>
        <taxon>Gunneridae</taxon>
        <taxon>Pentapetalae</taxon>
        <taxon>asterids</taxon>
        <taxon>lamiids</taxon>
        <taxon>Solanales</taxon>
        <taxon>Solanaceae</taxon>
        <taxon>Solanoideae</taxon>
        <taxon>Solaneae</taxon>
        <taxon>Solanum</taxon>
    </lineage>
</organism>
<feature type="transmembrane region" description="Helical" evidence="1">
    <location>
        <begin position="46"/>
        <end position="65"/>
    </location>
</feature>
<feature type="transmembrane region" description="Helical" evidence="1">
    <location>
        <begin position="6"/>
        <end position="25"/>
    </location>
</feature>
<gene>
    <name evidence="2" type="ORF">RDI58_017985</name>
</gene>
<dbReference type="EMBL" id="JBANQN010000007">
    <property type="protein sequence ID" value="KAK6784530.1"/>
    <property type="molecule type" value="Genomic_DNA"/>
</dbReference>
<proteinExistence type="predicted"/>
<comment type="caution">
    <text evidence="2">The sequence shown here is derived from an EMBL/GenBank/DDBJ whole genome shotgun (WGS) entry which is preliminary data.</text>
</comment>